<evidence type="ECO:0000313" key="2">
    <source>
        <dbReference type="Proteomes" id="UP001140234"/>
    </source>
</evidence>
<accession>A0ACC1JU84</accession>
<organism evidence="1 2">
    <name type="scientific">Coemansia nantahalensis</name>
    <dbReference type="NCBI Taxonomy" id="2789366"/>
    <lineage>
        <taxon>Eukaryota</taxon>
        <taxon>Fungi</taxon>
        <taxon>Fungi incertae sedis</taxon>
        <taxon>Zoopagomycota</taxon>
        <taxon>Kickxellomycotina</taxon>
        <taxon>Kickxellomycetes</taxon>
        <taxon>Kickxellales</taxon>
        <taxon>Kickxellaceae</taxon>
        <taxon>Coemansia</taxon>
    </lineage>
</organism>
<comment type="caution">
    <text evidence="1">The sequence shown here is derived from an EMBL/GenBank/DDBJ whole genome shotgun (WGS) entry which is preliminary data.</text>
</comment>
<name>A0ACC1JU84_9FUNG</name>
<dbReference type="EMBL" id="JANBUJ010001398">
    <property type="protein sequence ID" value="KAJ2767540.1"/>
    <property type="molecule type" value="Genomic_DNA"/>
</dbReference>
<gene>
    <name evidence="1" type="primary">YPD1</name>
    <name evidence="1" type="ORF">IWQ57_003911</name>
</gene>
<protein>
    <submittedName>
        <fullName evidence="1">Phosphorelay intermediate protein</fullName>
    </submittedName>
</protein>
<dbReference type="Proteomes" id="UP001140234">
    <property type="component" value="Unassembled WGS sequence"/>
</dbReference>
<evidence type="ECO:0000313" key="1">
    <source>
        <dbReference type="EMBL" id="KAJ2767540.1"/>
    </source>
</evidence>
<reference evidence="1" key="1">
    <citation type="submission" date="2022-07" db="EMBL/GenBank/DDBJ databases">
        <title>Phylogenomic reconstructions and comparative analyses of Kickxellomycotina fungi.</title>
        <authorList>
            <person name="Reynolds N.K."/>
            <person name="Stajich J.E."/>
            <person name="Barry K."/>
            <person name="Grigoriev I.V."/>
            <person name="Crous P."/>
            <person name="Smith M.E."/>
        </authorList>
    </citation>
    <scope>NUCLEOTIDE SEQUENCE</scope>
    <source>
        <strain evidence="1">CBS 109366</strain>
    </source>
</reference>
<keyword evidence="2" id="KW-1185">Reference proteome</keyword>
<proteinExistence type="predicted"/>
<sequence>MGGRDPALGDGAGDDGELLESEILDLDVFNQLMLMDDENDQENEFSREIVQSYLDQAKSTFADMDKALGSKDLSKLSSLGHFLKGSSATIGVKRVQECCRRIQYLGKLHSISGEGTVDEEEALKLIAQELLAGKREYQKAEEFLGYFYESSSADEESDDEGAAGSGSADGDSGDGGSASEDSAPRTRQTGTRPPHDRNPISTSS</sequence>